<protein>
    <submittedName>
        <fullName evidence="1">Uncharacterized protein</fullName>
    </submittedName>
</protein>
<dbReference type="Proteomes" id="UP001301388">
    <property type="component" value="Unassembled WGS sequence"/>
</dbReference>
<name>A0ABU5TNV0_9CYAN</name>
<evidence type="ECO:0000313" key="2">
    <source>
        <dbReference type="Proteomes" id="UP001301388"/>
    </source>
</evidence>
<proteinExistence type="predicted"/>
<reference evidence="1 2" key="1">
    <citation type="submission" date="2023-12" db="EMBL/GenBank/DDBJ databases">
        <title>Baltic Sea Cyanobacteria.</title>
        <authorList>
            <person name="Delbaje E."/>
            <person name="Fewer D.P."/>
            <person name="Shishido T.K."/>
        </authorList>
    </citation>
    <scope>NUCLEOTIDE SEQUENCE [LARGE SCALE GENOMIC DNA]</scope>
    <source>
        <strain evidence="1 2">UHCC 0370</strain>
    </source>
</reference>
<organism evidence="1 2">
    <name type="scientific">Pseudanabaena galeata UHCC 0370</name>
    <dbReference type="NCBI Taxonomy" id="3110310"/>
    <lineage>
        <taxon>Bacteria</taxon>
        <taxon>Bacillati</taxon>
        <taxon>Cyanobacteriota</taxon>
        <taxon>Cyanophyceae</taxon>
        <taxon>Pseudanabaenales</taxon>
        <taxon>Pseudanabaenaceae</taxon>
        <taxon>Pseudanabaena</taxon>
    </lineage>
</organism>
<evidence type="ECO:0000313" key="1">
    <source>
        <dbReference type="EMBL" id="MEA5480023.1"/>
    </source>
</evidence>
<dbReference type="EMBL" id="JAYGIE010000106">
    <property type="protein sequence ID" value="MEA5480023.1"/>
    <property type="molecule type" value="Genomic_DNA"/>
</dbReference>
<comment type="caution">
    <text evidence="1">The sequence shown here is derived from an EMBL/GenBank/DDBJ whole genome shotgun (WGS) entry which is preliminary data.</text>
</comment>
<sequence>MIMQKKNKLLAVLFGMLCLYLFGYAYARIFVFHAVESYAGEEKGGPRQDYIAKKDQPAGEGWEYQLFLPVIKAEESIVNYFNNLN</sequence>
<keyword evidence="2" id="KW-1185">Reference proteome</keyword>
<gene>
    <name evidence="1" type="ORF">VB774_20535</name>
</gene>
<accession>A0ABU5TNV0</accession>